<dbReference type="EMBL" id="JAGQLN010000001">
    <property type="protein sequence ID" value="MCA9376321.1"/>
    <property type="molecule type" value="Genomic_DNA"/>
</dbReference>
<gene>
    <name evidence="2" type="ORF">KC685_00165</name>
</gene>
<reference evidence="2" key="2">
    <citation type="journal article" date="2021" name="Microbiome">
        <title>Successional dynamics and alternative stable states in a saline activated sludge microbial community over 9 years.</title>
        <authorList>
            <person name="Wang Y."/>
            <person name="Ye J."/>
            <person name="Ju F."/>
            <person name="Liu L."/>
            <person name="Boyd J.A."/>
            <person name="Deng Y."/>
            <person name="Parks D.H."/>
            <person name="Jiang X."/>
            <person name="Yin X."/>
            <person name="Woodcroft B.J."/>
            <person name="Tyson G.W."/>
            <person name="Hugenholtz P."/>
            <person name="Polz M.F."/>
            <person name="Zhang T."/>
        </authorList>
    </citation>
    <scope>NUCLEOTIDE SEQUENCE</scope>
    <source>
        <strain evidence="2">HKST-UBA17</strain>
    </source>
</reference>
<evidence type="ECO:0000256" key="1">
    <source>
        <dbReference type="SAM" id="Phobius"/>
    </source>
</evidence>
<evidence type="ECO:0008006" key="4">
    <source>
        <dbReference type="Google" id="ProtNLM"/>
    </source>
</evidence>
<keyword evidence="1" id="KW-0812">Transmembrane</keyword>
<reference evidence="2" key="1">
    <citation type="submission" date="2020-04" db="EMBL/GenBank/DDBJ databases">
        <authorList>
            <person name="Zhang T."/>
        </authorList>
    </citation>
    <scope>NUCLEOTIDE SEQUENCE</scope>
    <source>
        <strain evidence="2">HKST-UBA17</strain>
    </source>
</reference>
<evidence type="ECO:0000313" key="3">
    <source>
        <dbReference type="Proteomes" id="UP000741282"/>
    </source>
</evidence>
<accession>A0A955KXQ2</accession>
<name>A0A955KXQ2_9BACT</name>
<comment type="caution">
    <text evidence="2">The sequence shown here is derived from an EMBL/GenBank/DDBJ whole genome shotgun (WGS) entry which is preliminary data.</text>
</comment>
<keyword evidence="1" id="KW-1133">Transmembrane helix</keyword>
<proteinExistence type="predicted"/>
<dbReference type="AlphaFoldDB" id="A0A955KXQ2"/>
<protein>
    <recommendedName>
        <fullName evidence="4">MFS transporter</fullName>
    </recommendedName>
</protein>
<organism evidence="2 3">
    <name type="scientific">Candidatus Dojkabacteria bacterium</name>
    <dbReference type="NCBI Taxonomy" id="2099670"/>
    <lineage>
        <taxon>Bacteria</taxon>
        <taxon>Candidatus Dojkabacteria</taxon>
    </lineage>
</organism>
<dbReference type="Proteomes" id="UP000741282">
    <property type="component" value="Unassembled WGS sequence"/>
</dbReference>
<sequence length="46" mass="4744">MNKALKVLLFTNSLIIVAGAMLGPIYALLVEDIGGDLLDASLASVV</sequence>
<keyword evidence="1" id="KW-0472">Membrane</keyword>
<feature type="transmembrane region" description="Helical" evidence="1">
    <location>
        <begin position="7"/>
        <end position="29"/>
    </location>
</feature>
<evidence type="ECO:0000313" key="2">
    <source>
        <dbReference type="EMBL" id="MCA9376321.1"/>
    </source>
</evidence>